<name>A0A0B1Q3N7_9HYPH</name>
<dbReference type="EMBL" id="JRFJ01000006">
    <property type="protein sequence ID" value="KHJ53455.1"/>
    <property type="molecule type" value="Genomic_DNA"/>
</dbReference>
<dbReference type="FunFam" id="3.40.50.720:FF:000084">
    <property type="entry name" value="Short-chain dehydrogenase reductase"/>
    <property type="match status" value="1"/>
</dbReference>
<dbReference type="OrthoDB" id="658698at2"/>
<proteinExistence type="inferred from homology"/>
<evidence type="ECO:0000256" key="2">
    <source>
        <dbReference type="ARBA" id="ARBA00023002"/>
    </source>
</evidence>
<evidence type="ECO:0000259" key="4">
    <source>
        <dbReference type="SMART" id="SM00822"/>
    </source>
</evidence>
<dbReference type="Gene3D" id="3.40.50.720">
    <property type="entry name" value="NAD(P)-binding Rossmann-like Domain"/>
    <property type="match status" value="1"/>
</dbReference>
<dbReference type="InterPro" id="IPR002347">
    <property type="entry name" value="SDR_fam"/>
</dbReference>
<evidence type="ECO:0000256" key="3">
    <source>
        <dbReference type="RuleBase" id="RU000363"/>
    </source>
</evidence>
<dbReference type="InterPro" id="IPR057326">
    <property type="entry name" value="KR_dom"/>
</dbReference>
<dbReference type="PRINTS" id="PR00081">
    <property type="entry name" value="GDHRDH"/>
</dbReference>
<dbReference type="STRING" id="370622.LA66_18880"/>
<dbReference type="PRINTS" id="PR00080">
    <property type="entry name" value="SDRFAMILY"/>
</dbReference>
<comment type="similarity">
    <text evidence="1 3">Belongs to the short-chain dehydrogenases/reductases (SDR) family.</text>
</comment>
<dbReference type="InterPro" id="IPR036291">
    <property type="entry name" value="NAD(P)-bd_dom_sf"/>
</dbReference>
<dbReference type="AlphaFoldDB" id="A0A0B1Q3N7"/>
<dbReference type="RefSeq" id="WP_039195581.1">
    <property type="nucleotide sequence ID" value="NZ_JAQRFV010000003.1"/>
</dbReference>
<evidence type="ECO:0000313" key="6">
    <source>
        <dbReference type="Proteomes" id="UP000030826"/>
    </source>
</evidence>
<dbReference type="SUPFAM" id="SSF51735">
    <property type="entry name" value="NAD(P)-binding Rossmann-fold domains"/>
    <property type="match status" value="1"/>
</dbReference>
<evidence type="ECO:0000256" key="1">
    <source>
        <dbReference type="ARBA" id="ARBA00006484"/>
    </source>
</evidence>
<sequence length="255" mass="26200">MSNDRNGDGKVAIVTGGGTGIGKAITRELAEAGFNVVITGRRKDVLEATAAELSSSGAVTAVAADISRPADVTALFDSVVERFGRVDLLVNNAGVNAPSKKLEDVDFDEWNTVVAANLTGAFLCTQAAVRQFKAQSPQGGRIVNNGSISATTPRPNSAPYAATKHAITGLTKATSLEGRAFDIACGQIDVGNAASEMTTTISKGVLQADGSTAAEATIDPKLVGEAVRYMAGLPLSANVLTMTVMANRMPFVGRG</sequence>
<dbReference type="GO" id="GO:0016491">
    <property type="term" value="F:oxidoreductase activity"/>
    <property type="evidence" value="ECO:0007669"/>
    <property type="project" value="UniProtKB-KW"/>
</dbReference>
<dbReference type="SMART" id="SM00822">
    <property type="entry name" value="PKS_KR"/>
    <property type="match status" value="1"/>
</dbReference>
<protein>
    <submittedName>
        <fullName evidence="5">3-oxoacyl-ACP reductase</fullName>
    </submittedName>
</protein>
<dbReference type="Proteomes" id="UP000030826">
    <property type="component" value="Unassembled WGS sequence"/>
</dbReference>
<dbReference type="CDD" id="cd05233">
    <property type="entry name" value="SDR_c"/>
    <property type="match status" value="1"/>
</dbReference>
<organism evidence="5 6">
    <name type="scientific">Aureimonas altamirensis</name>
    <dbReference type="NCBI Taxonomy" id="370622"/>
    <lineage>
        <taxon>Bacteria</taxon>
        <taxon>Pseudomonadati</taxon>
        <taxon>Pseudomonadota</taxon>
        <taxon>Alphaproteobacteria</taxon>
        <taxon>Hyphomicrobiales</taxon>
        <taxon>Aurantimonadaceae</taxon>
        <taxon>Aureimonas</taxon>
    </lineage>
</organism>
<dbReference type="PROSITE" id="PS00061">
    <property type="entry name" value="ADH_SHORT"/>
    <property type="match status" value="1"/>
</dbReference>
<comment type="caution">
    <text evidence="5">The sequence shown here is derived from an EMBL/GenBank/DDBJ whole genome shotgun (WGS) entry which is preliminary data.</text>
</comment>
<dbReference type="Pfam" id="PF00106">
    <property type="entry name" value="adh_short"/>
    <property type="match status" value="1"/>
</dbReference>
<dbReference type="PANTHER" id="PTHR43669:SF12">
    <property type="entry name" value="BLR5618 PROTEIN"/>
    <property type="match status" value="1"/>
</dbReference>
<evidence type="ECO:0000313" key="5">
    <source>
        <dbReference type="EMBL" id="KHJ53455.1"/>
    </source>
</evidence>
<dbReference type="PANTHER" id="PTHR43669">
    <property type="entry name" value="5-KETO-D-GLUCONATE 5-REDUCTASE"/>
    <property type="match status" value="1"/>
</dbReference>
<accession>A0A0B1Q3N7</accession>
<reference evidence="5 6" key="1">
    <citation type="submission" date="2014-09" db="EMBL/GenBank/DDBJ databases">
        <title>Isolation and characterization of Aurantimonas altamirensis ON-56566 from clinical sample following a dog bite.</title>
        <authorList>
            <person name="Eshaghi A."/>
            <person name="Li A."/>
            <person name="Shahinas D."/>
            <person name="Bahn P."/>
            <person name="Kus J.V."/>
            <person name="Patel S.N."/>
        </authorList>
    </citation>
    <scope>NUCLEOTIDE SEQUENCE [LARGE SCALE GENOMIC DNA]</scope>
    <source>
        <strain evidence="5 6">ON-56566</strain>
    </source>
</reference>
<dbReference type="InterPro" id="IPR020904">
    <property type="entry name" value="Sc_DH/Rdtase_CS"/>
</dbReference>
<gene>
    <name evidence="5" type="ORF">LA66_18880</name>
</gene>
<feature type="domain" description="Ketoreductase" evidence="4">
    <location>
        <begin position="10"/>
        <end position="180"/>
    </location>
</feature>
<keyword evidence="2" id="KW-0560">Oxidoreductase</keyword>